<dbReference type="KEGG" id="vg:5130328"/>
<dbReference type="RefSeq" id="YP_238622.1">
    <property type="nucleotide sequence ID" value="NC_007021.1"/>
</dbReference>
<keyword evidence="1" id="KW-0812">Transmembrane</keyword>
<evidence type="ECO:0000313" key="3">
    <source>
        <dbReference type="Proteomes" id="UP000503318"/>
    </source>
</evidence>
<feature type="transmembrane region" description="Helical" evidence="1">
    <location>
        <begin position="79"/>
        <end position="104"/>
    </location>
</feature>
<organism evidence="2 3">
    <name type="scientific">Staphylococcus phage Twort (strain DSM 17442 / HER 48)</name>
    <name type="common">Bacteriophage Twort</name>
    <dbReference type="NCBI Taxonomy" id="2908167"/>
    <lineage>
        <taxon>Viruses</taxon>
        <taxon>Duplodnaviria</taxon>
        <taxon>Heunggongvirae</taxon>
        <taxon>Uroviricota</taxon>
        <taxon>Caudoviricetes</taxon>
        <taxon>Herelleviridae</taxon>
        <taxon>Twortvirinae</taxon>
        <taxon>Twortvirus</taxon>
        <taxon>Twortvirus twort</taxon>
    </lineage>
</organism>
<organismHost>
    <name type="scientific">Twortvirus twort</name>
    <dbReference type="NCBI Taxonomy" id="55510"/>
</organismHost>
<keyword evidence="1" id="KW-0472">Membrane</keyword>
<evidence type="ECO:0000313" key="2">
    <source>
        <dbReference type="EMBL" id="QIW89160.1"/>
    </source>
</evidence>
<proteinExistence type="predicted"/>
<gene>
    <name evidence="2" type="ORF">TwortDSMZ_162</name>
</gene>
<feature type="transmembrane region" description="Helical" evidence="1">
    <location>
        <begin position="45"/>
        <end position="67"/>
    </location>
</feature>
<dbReference type="Proteomes" id="UP000503318">
    <property type="component" value="Segment"/>
</dbReference>
<protein>
    <submittedName>
        <fullName evidence="2">Membrane protein</fullName>
    </submittedName>
</protein>
<name>A0A6H0X5F9_BPTWO</name>
<keyword evidence="1" id="KW-1133">Transmembrane helix</keyword>
<dbReference type="OrthoDB" id="16700at10239"/>
<dbReference type="EMBL" id="MT151386">
    <property type="protein sequence ID" value="QIW89160.1"/>
    <property type="molecule type" value="Genomic_DNA"/>
</dbReference>
<feature type="transmembrane region" description="Helical" evidence="1">
    <location>
        <begin position="6"/>
        <end position="24"/>
    </location>
</feature>
<reference evidence="2 3" key="1">
    <citation type="submission" date="2020-03" db="EMBL/GenBank/DDBJ databases">
        <title>Variable regions in the genome of staphylococcal bacteriophage Twort.</title>
        <authorList>
            <person name="Glowacka-Rutkowska A."/>
            <person name="Gawor J."/>
            <person name="Lobocka M."/>
        </authorList>
    </citation>
    <scope>NUCLEOTIDE SEQUENCE [LARGE SCALE GENOMIC DNA]</scope>
</reference>
<dbReference type="SMR" id="A0A6H0X5F9"/>
<dbReference type="InterPro" id="IPR055843">
    <property type="entry name" value="DUF7420"/>
</dbReference>
<accession>A0A6H0X5F9</accession>
<evidence type="ECO:0000256" key="1">
    <source>
        <dbReference type="SAM" id="Phobius"/>
    </source>
</evidence>
<dbReference type="Pfam" id="PF24195">
    <property type="entry name" value="DUF7420"/>
    <property type="match status" value="1"/>
</dbReference>
<sequence length="121" mass="13788">MSNLLIICIVYAVIVTINVVTKVLEIWSFEKRSVAMGKSPFSNFIYYYEIIPYTVGLITLVVISYFSYMLPNPNTVGHIIVFTGLVAFFYFLSGIITVFIISVVEANIVRKRTKENESQDE</sequence>